<dbReference type="Pfam" id="PF06311">
    <property type="entry name" value="NumbF"/>
    <property type="match status" value="1"/>
</dbReference>
<accession>A0ABV0VSL2</accession>
<dbReference type="InterPro" id="IPR006020">
    <property type="entry name" value="PTB/PI_dom"/>
</dbReference>
<dbReference type="InterPro" id="IPR011993">
    <property type="entry name" value="PH-like_dom_sf"/>
</dbReference>
<evidence type="ECO:0000256" key="2">
    <source>
        <dbReference type="ARBA" id="ARBA00022553"/>
    </source>
</evidence>
<feature type="region of interest" description="Disordered" evidence="3">
    <location>
        <begin position="151"/>
        <end position="192"/>
    </location>
</feature>
<dbReference type="InterPro" id="IPR016698">
    <property type="entry name" value="Numb/numb-like"/>
</dbReference>
<evidence type="ECO:0000259" key="4">
    <source>
        <dbReference type="PROSITE" id="PS01179"/>
    </source>
</evidence>
<feature type="compositionally biased region" description="Low complexity" evidence="3">
    <location>
        <begin position="172"/>
        <end position="190"/>
    </location>
</feature>
<keyword evidence="1" id="KW-0217">Developmental protein</keyword>
<dbReference type="PROSITE" id="PS01179">
    <property type="entry name" value="PID"/>
    <property type="match status" value="1"/>
</dbReference>
<feature type="region of interest" description="Disordered" evidence="3">
    <location>
        <begin position="276"/>
        <end position="300"/>
    </location>
</feature>
<evidence type="ECO:0000313" key="5">
    <source>
        <dbReference type="EMBL" id="MEQ2260205.1"/>
    </source>
</evidence>
<dbReference type="Pfam" id="PF00640">
    <property type="entry name" value="PID"/>
    <property type="match status" value="1"/>
</dbReference>
<proteinExistence type="predicted"/>
<dbReference type="InterPro" id="IPR010449">
    <property type="entry name" value="Numb_domain"/>
</dbReference>
<organism evidence="5 6">
    <name type="scientific">Xenotaenia resolanae</name>
    <dbReference type="NCBI Taxonomy" id="208358"/>
    <lineage>
        <taxon>Eukaryota</taxon>
        <taxon>Metazoa</taxon>
        <taxon>Chordata</taxon>
        <taxon>Craniata</taxon>
        <taxon>Vertebrata</taxon>
        <taxon>Euteleostomi</taxon>
        <taxon>Actinopterygii</taxon>
        <taxon>Neopterygii</taxon>
        <taxon>Teleostei</taxon>
        <taxon>Neoteleostei</taxon>
        <taxon>Acanthomorphata</taxon>
        <taxon>Ovalentaria</taxon>
        <taxon>Atherinomorphae</taxon>
        <taxon>Cyprinodontiformes</taxon>
        <taxon>Goodeidae</taxon>
        <taxon>Xenotaenia</taxon>
    </lineage>
</organism>
<feature type="domain" description="PID" evidence="4">
    <location>
        <begin position="41"/>
        <end position="110"/>
    </location>
</feature>
<sequence length="323" mass="34743">MFHAVSQIISSKYGICRARVLIMIRRSSDLQRALSAPAGVDLILDQTIEKVSFCAPDRNFERAFSYICRDGTTRRWICHCFMAIKDSGERLSHAVGCAFAACLERKQKREKECGVTATFDANRTTFTREGSFRVTTATEAAEREEVMRQLQDAKKETEVKVAGNSANSVTNSSVHQPGSSPSPSSSPPLSVAAMGPQVIPRRHAPVEALARQGSFRGFPVLSQKTSPFKRQLSLRMNELPSTMQRKSDFPMKNTVPEVEGEGDSISSLCTQIATAFSGPPEDPFSSAPMPKPASSPQSPVAPVNGTMPAFSAAVAAAAAAAAA</sequence>
<evidence type="ECO:0000313" key="6">
    <source>
        <dbReference type="Proteomes" id="UP001444071"/>
    </source>
</evidence>
<evidence type="ECO:0000256" key="1">
    <source>
        <dbReference type="ARBA" id="ARBA00022473"/>
    </source>
</evidence>
<protein>
    <recommendedName>
        <fullName evidence="4">PID domain-containing protein</fullName>
    </recommendedName>
</protein>
<gene>
    <name evidence="5" type="ORF">XENORESO_008494</name>
</gene>
<keyword evidence="6" id="KW-1185">Reference proteome</keyword>
<feature type="compositionally biased region" description="Low complexity" evidence="3">
    <location>
        <begin position="283"/>
        <end position="300"/>
    </location>
</feature>
<comment type="caution">
    <text evidence="5">The sequence shown here is derived from an EMBL/GenBank/DDBJ whole genome shotgun (WGS) entry which is preliminary data.</text>
</comment>
<dbReference type="SUPFAM" id="SSF50729">
    <property type="entry name" value="PH domain-like"/>
    <property type="match status" value="1"/>
</dbReference>
<dbReference type="PANTHER" id="PTHR47368:SF5">
    <property type="entry name" value="PROTEIN NUMB HOMOLOG"/>
    <property type="match status" value="1"/>
</dbReference>
<evidence type="ECO:0000256" key="3">
    <source>
        <dbReference type="SAM" id="MobiDB-lite"/>
    </source>
</evidence>
<dbReference type="Gene3D" id="2.30.29.30">
    <property type="entry name" value="Pleckstrin-homology domain (PH domain)/Phosphotyrosine-binding domain (PTB)"/>
    <property type="match status" value="1"/>
</dbReference>
<dbReference type="Proteomes" id="UP001444071">
    <property type="component" value="Unassembled WGS sequence"/>
</dbReference>
<feature type="non-terminal residue" evidence="5">
    <location>
        <position position="323"/>
    </location>
</feature>
<dbReference type="EMBL" id="JAHRIM010010281">
    <property type="protein sequence ID" value="MEQ2260205.1"/>
    <property type="molecule type" value="Genomic_DNA"/>
</dbReference>
<dbReference type="PANTHER" id="PTHR47368">
    <property type="entry name" value="NUMB"/>
    <property type="match status" value="1"/>
</dbReference>
<reference evidence="5 6" key="1">
    <citation type="submission" date="2021-06" db="EMBL/GenBank/DDBJ databases">
        <authorList>
            <person name="Palmer J.M."/>
        </authorList>
    </citation>
    <scope>NUCLEOTIDE SEQUENCE [LARGE SCALE GENOMIC DNA]</scope>
    <source>
        <strain evidence="5 6">XR_2019</strain>
        <tissue evidence="5">Muscle</tissue>
    </source>
</reference>
<name>A0ABV0VSL2_9TELE</name>
<keyword evidence="2" id="KW-0597">Phosphoprotein</keyword>